<organism evidence="1 2">
    <name type="scientific">Pedobacter cryoconitis</name>
    <dbReference type="NCBI Taxonomy" id="188932"/>
    <lineage>
        <taxon>Bacteria</taxon>
        <taxon>Pseudomonadati</taxon>
        <taxon>Bacteroidota</taxon>
        <taxon>Sphingobacteriia</taxon>
        <taxon>Sphingobacteriales</taxon>
        <taxon>Sphingobacteriaceae</taxon>
        <taxon>Pedobacter</taxon>
    </lineage>
</organism>
<evidence type="ECO:0000313" key="2">
    <source>
        <dbReference type="Proteomes" id="UP000249754"/>
    </source>
</evidence>
<protein>
    <submittedName>
        <fullName evidence="1">Uncharacterized protein</fullName>
    </submittedName>
</protein>
<comment type="caution">
    <text evidence="1">The sequence shown here is derived from an EMBL/GenBank/DDBJ whole genome shotgun (WGS) entry which is preliminary data.</text>
</comment>
<accession>A0A327SUP3</accession>
<proteinExistence type="predicted"/>
<dbReference type="AlphaFoldDB" id="A0A327SUP3"/>
<dbReference type="RefSeq" id="WP_111633294.1">
    <property type="nucleotide sequence ID" value="NZ_QLLR01000005.1"/>
</dbReference>
<evidence type="ECO:0000313" key="1">
    <source>
        <dbReference type="EMBL" id="RAJ33056.1"/>
    </source>
</evidence>
<dbReference type="OrthoDB" id="770743at2"/>
<name>A0A327SUP3_9SPHI</name>
<dbReference type="Proteomes" id="UP000249754">
    <property type="component" value="Unassembled WGS sequence"/>
</dbReference>
<reference evidence="1 2" key="1">
    <citation type="submission" date="2018-06" db="EMBL/GenBank/DDBJ databases">
        <title>Genomic Encyclopedia of Archaeal and Bacterial Type Strains, Phase II (KMG-II): from individual species to whole genera.</title>
        <authorList>
            <person name="Goeker M."/>
        </authorList>
    </citation>
    <scope>NUCLEOTIDE SEQUENCE [LARGE SCALE GENOMIC DNA]</scope>
    <source>
        <strain evidence="1 2">DSM 14825</strain>
    </source>
</reference>
<dbReference type="EMBL" id="QLLR01000005">
    <property type="protein sequence ID" value="RAJ33056.1"/>
    <property type="molecule type" value="Genomic_DNA"/>
</dbReference>
<sequence>MQATELRIGNYVKSSLSNNPLKVESISADQINNDTKIEDIVPVLITEDWLINNFGFNNNGQGYYQHPEFNFFLYHIVEDEYFDCYKQVPANDETGDFKTMQHVHKLQNLFFELFEEELTANINEK</sequence>
<gene>
    <name evidence="1" type="ORF">LY11_01746</name>
</gene>